<dbReference type="AlphaFoldDB" id="A0A7X0KLC5"/>
<feature type="domain" description="Extensin-like C-terminal" evidence="1">
    <location>
        <begin position="167"/>
        <end position="341"/>
    </location>
</feature>
<evidence type="ECO:0000259" key="1">
    <source>
        <dbReference type="Pfam" id="PF06904"/>
    </source>
</evidence>
<dbReference type="EMBL" id="JACHOU010000005">
    <property type="protein sequence ID" value="MBB6354931.1"/>
    <property type="molecule type" value="Genomic_DNA"/>
</dbReference>
<dbReference type="Proteomes" id="UP000536262">
    <property type="component" value="Unassembled WGS sequence"/>
</dbReference>
<evidence type="ECO:0000313" key="2">
    <source>
        <dbReference type="EMBL" id="MBB6354931.1"/>
    </source>
</evidence>
<evidence type="ECO:0000313" key="3">
    <source>
        <dbReference type="Proteomes" id="UP000536262"/>
    </source>
</evidence>
<sequence length="341" mass="36615">MAADSRAASPAEPSRRTSRQRALLLATTLTIVGLGVSSCTSGDVFALQPAVDVGSQTASLAPVEPIPQDNAAPAADMTYDMSDSAMASADPAIEPTLDAQAENLGQIEPRQPQPVRTASLAPAQGRGMQTLVPSNPYMVAYPKLDDPSNEPQTAPMRPAVMPADEVDCRADLKKLDVQYRDLPPIGGGAACGIDYPVKVSAIGSVQMKPAATVTCAMAASFAAWTKRDLVPAARLRYFSGVKTIHQGSSYSCRKIAGSRTLSEHGKGNALDIMRIELNNGRDIDVEKPGLFAFRTRGFLNTIRADGCSYFNTVLGPGYNYDHRNHFHFDIKQRRNGYRACR</sequence>
<dbReference type="Pfam" id="PF06904">
    <property type="entry name" value="Extensin-like_C"/>
    <property type="match status" value="1"/>
</dbReference>
<dbReference type="RefSeq" id="WP_246441362.1">
    <property type="nucleotide sequence ID" value="NZ_BAABEG010000001.1"/>
</dbReference>
<keyword evidence="3" id="KW-1185">Reference proteome</keyword>
<dbReference type="InterPro" id="IPR009683">
    <property type="entry name" value="Extensin-like_C"/>
</dbReference>
<proteinExistence type="predicted"/>
<protein>
    <recommendedName>
        <fullName evidence="1">Extensin-like C-terminal domain-containing protein</fullName>
    </recommendedName>
</protein>
<comment type="caution">
    <text evidence="2">The sequence shown here is derived from an EMBL/GenBank/DDBJ whole genome shotgun (WGS) entry which is preliminary data.</text>
</comment>
<reference evidence="2 3" key="1">
    <citation type="submission" date="2020-08" db="EMBL/GenBank/DDBJ databases">
        <title>Genomic Encyclopedia of Type Strains, Phase IV (KMG-IV): sequencing the most valuable type-strain genomes for metagenomic binning, comparative biology and taxonomic classification.</title>
        <authorList>
            <person name="Goeker M."/>
        </authorList>
    </citation>
    <scope>NUCLEOTIDE SEQUENCE [LARGE SCALE GENOMIC DNA]</scope>
    <source>
        <strain evidence="2 3">DSM 7051</strain>
    </source>
</reference>
<gene>
    <name evidence="2" type="ORF">GGR00_002727</name>
</gene>
<organism evidence="2 3">
    <name type="scientific">Aminobacter aganoensis</name>
    <dbReference type="NCBI Taxonomy" id="83264"/>
    <lineage>
        <taxon>Bacteria</taxon>
        <taxon>Pseudomonadati</taxon>
        <taxon>Pseudomonadota</taxon>
        <taxon>Alphaproteobacteria</taxon>
        <taxon>Hyphomicrobiales</taxon>
        <taxon>Phyllobacteriaceae</taxon>
        <taxon>Aminobacter</taxon>
    </lineage>
</organism>
<accession>A0A7X0KLC5</accession>
<name>A0A7X0KLC5_9HYPH</name>